<comment type="caution">
    <text evidence="2">The sequence shown here is derived from an EMBL/GenBank/DDBJ whole genome shotgun (WGS) entry which is preliminary data.</text>
</comment>
<evidence type="ECO:0000256" key="1">
    <source>
        <dbReference type="SAM" id="Phobius"/>
    </source>
</evidence>
<keyword evidence="1" id="KW-1133">Transmembrane helix</keyword>
<keyword evidence="1" id="KW-0812">Transmembrane</keyword>
<feature type="transmembrane region" description="Helical" evidence="1">
    <location>
        <begin position="66"/>
        <end position="86"/>
    </location>
</feature>
<reference evidence="2" key="1">
    <citation type="journal article" date="2014" name="Front. Microbiol.">
        <title>High frequency of phylogenetically diverse reductive dehalogenase-homologous genes in deep subseafloor sedimentary metagenomes.</title>
        <authorList>
            <person name="Kawai M."/>
            <person name="Futagami T."/>
            <person name="Toyoda A."/>
            <person name="Takaki Y."/>
            <person name="Nishi S."/>
            <person name="Hori S."/>
            <person name="Arai W."/>
            <person name="Tsubouchi T."/>
            <person name="Morono Y."/>
            <person name="Uchiyama I."/>
            <person name="Ito T."/>
            <person name="Fujiyama A."/>
            <person name="Inagaki F."/>
            <person name="Takami H."/>
        </authorList>
    </citation>
    <scope>NUCLEOTIDE SEQUENCE</scope>
    <source>
        <strain evidence="2">Expedition CK06-06</strain>
    </source>
</reference>
<protein>
    <submittedName>
        <fullName evidence="2">Uncharacterized protein</fullName>
    </submittedName>
</protein>
<keyword evidence="1" id="KW-0472">Membrane</keyword>
<accession>X1EUK6</accession>
<evidence type="ECO:0000313" key="2">
    <source>
        <dbReference type="EMBL" id="GAH36257.1"/>
    </source>
</evidence>
<dbReference type="AlphaFoldDB" id="X1EUK6"/>
<gene>
    <name evidence="2" type="ORF">S03H2_24208</name>
</gene>
<name>X1EUK6_9ZZZZ</name>
<dbReference type="EMBL" id="BARU01013387">
    <property type="protein sequence ID" value="GAH36257.1"/>
    <property type="molecule type" value="Genomic_DNA"/>
</dbReference>
<proteinExistence type="predicted"/>
<organism evidence="2">
    <name type="scientific">marine sediment metagenome</name>
    <dbReference type="NCBI Taxonomy" id="412755"/>
    <lineage>
        <taxon>unclassified sequences</taxon>
        <taxon>metagenomes</taxon>
        <taxon>ecological metagenomes</taxon>
    </lineage>
</organism>
<sequence length="113" mass="12610">MKTLNSPPKFLIYAVFRAVRHPRTPLTYFYCPGCKLRFNSKEGECPQCHAKVNESPENRKESPVPWWGAILCILIGIGAWVGGAYLEIPGLDEAGRALVYIPLGSLFGMSIQR</sequence>